<evidence type="ECO:0000259" key="3">
    <source>
        <dbReference type="Pfam" id="PF18340"/>
    </source>
</evidence>
<dbReference type="Pfam" id="PF13604">
    <property type="entry name" value="AAA_30"/>
    <property type="match status" value="1"/>
</dbReference>
<dbReference type="Pfam" id="PF23639">
    <property type="entry name" value="DUF7146"/>
    <property type="match status" value="1"/>
</dbReference>
<feature type="compositionally biased region" description="Basic and acidic residues" evidence="1">
    <location>
        <begin position="1881"/>
        <end position="1896"/>
    </location>
</feature>
<proteinExistence type="predicted"/>
<feature type="domain" description="TraI 2B/2B-like" evidence="3">
    <location>
        <begin position="668"/>
        <end position="735"/>
    </location>
</feature>
<dbReference type="NCBIfam" id="TIGR02686">
    <property type="entry name" value="relax_trwC"/>
    <property type="match status" value="1"/>
</dbReference>
<dbReference type="InterPro" id="IPR014059">
    <property type="entry name" value="TraI/TrwC_relax"/>
</dbReference>
<accession>A0A0H3ZRT3</accession>
<evidence type="ECO:0000259" key="4">
    <source>
        <dbReference type="Pfam" id="PF23639"/>
    </source>
</evidence>
<dbReference type="InterPro" id="IPR014862">
    <property type="entry name" value="TrwC"/>
</dbReference>
<dbReference type="NCBIfam" id="NF041492">
    <property type="entry name" value="MobF"/>
    <property type="match status" value="1"/>
</dbReference>
<evidence type="ECO:0000313" key="5">
    <source>
        <dbReference type="EMBL" id="AKN36321.1"/>
    </source>
</evidence>
<sequence length="1925" mass="215524">MLSISPLKSASAAAKYYLSEEKPKDLPDVSLEKDAGDNYYLKEQDQEENTFWHGKLAIEAGLAGKPVEQATLESVLSGNLGDETIKGKREKHKSGFDLTFSEPKSLSVLALIGGDSRLIEAHNNAVKFALTELEKDVAQVKVTHEKGVQEYENTDSMLFAVVRHKTSRENDMQVHSHALAANMTRDKEGDLRALSTSLKQKGGVINGTGERIYNFQKYYGILYQSQLAKEAETLGYSTRGVGNGQFEISGVPQPILDASSTRKQQIDQRTLDLGFDSRAAKDVANLDTRKSKTYQSSDSLNKQWQSTVKEQGYEPAELVTMAQQVKEAQNTPPLGETKAAISRAIDHLGQYSTALHLEKIIELTASEFTKGGVQLNALDIKKVADEMIKQGDLIGLSQKGQYTTKGLIDNEQALIDSTQGRAHHMRTHVESSTLNKLTIPESQQRILTELYHSTKQFHVVNVHGSSQSIAQQLLNVGNHSGKRVQLVSQSVKAKAEGMESVQRKSQTLSAWVGQLFSPEQRHTTHSLLQSDTPLTNKDVLLIDDAHKMSANELLALTDKAKQSSSKVVMLNRVSSRQGFKANNAISLYQKGNVESHSWVSKRASNTNVKLHDNDTDRIARVYSGLPDKANTQVIATSSVEQRRLTEAIRGQLKNTGALARHETTLFTQVPHHLSKAQQPLVQHYKPGMTLTHWEKNKPQSFVIASIDKESNTMTALGKRDGQSHTFDPSSRAFKHMKMQINKPQSLNIAQGERLRTLGKHFPAGLDANQSYLITHIDKESLTLESKGETQRVNLESLKDAPLQYDYVHGAHHIEPKAHTLLSGKAFTLSKPLINDLTEKTERLDIFTDKPDKAQSALEKEQLSPSAIERVLQTQNVNDRYLNDATQDLLKQDVSQALSALAKSQNAPLIEKAVSFALNHLSEREAAFSQKALVVEAVRYAFEEAGGSITKEQVETELTKRSDTLSAEYSDGTRWTTQAALETEKRILQNIDDGRDQHQPFATPKQVQDFLDTKPRLTQGQKDAITLISTTKDSFVAIQGLAGTGKSTMLESNIELIQLVKEASQQPEQSVIGLAPTHAAVAELESKGVKAQTLESLLSDIRQGNRDASDYQHTLFFLDESSMVSNKQADEFTKLVNDSQSKTAKLGDKEQLLSLSAGKPFELAISQGRIDTAYMTDIIRQQNDNLLNAAQNTIDKQPQSALDKLQQQAPDTQGNSQHVISTLDENNKDRRRAQLTATEKLPYVVAKDYLERTSETRDNTLIIAYTNQERDTITEYIRVGLMKKSELGKENVIATRLRSIGATGEELTTMMPYQKGLILSTKPGEYAAITHVDSEHGVVTLQDASTGKTRPFLPRNRDHRFTTLFSTSEKPLSTGDKIITRFTDKERGIKANVEYHITQATTDRVIAQSKTGQTLNLNPNALKDGHWDYAYSRTADMAQGSTYQHVISAIQSKGALTNLRRAGIDVTRASQHIRLYTDNTKQLVKNWLSKESHKASAIETLNQIPPKDTTYFNRNALPHEDVRFQNKSGDFDYNTFKEHINTQLPKYTESLTVQLLGQPNQSKSDRDYLTFGLGKSAIKVTLTGEHRGYFKDYTTGKKGALINLIMSHKEMNYKAAMNEANKMINEPEKYQLEENSQHDKLLSTTPRNIAKFEERAKDYINQSLPMDNTLAQTYLNKLGVNNIENNQVKFHPAVYSSEDRSLHPAMLTNIHNKEGETKAIEVTYLDTQGNKGTSLDINPRTLGTKSKQLTQFHQGENLNTTIISTSIENSFLIRDQTQGQIDIINVNHKNDIQNISTDELRQNIIIVLNHGNHDLNPNNIEKIVENFNGRDIQFMSDDNLKEDIKSCIDKLDRDNSAHSLELNETHTSHQESELDTLNYNEKKETDSQSLDHFEPKEYSPQQEMALNHSEKESHWEDREIDRELER</sequence>
<dbReference type="InterPro" id="IPR027417">
    <property type="entry name" value="P-loop_NTPase"/>
</dbReference>
<feature type="domain" description="DUF7146" evidence="4">
    <location>
        <begin position="1651"/>
        <end position="1746"/>
    </location>
</feature>
<organism evidence="5">
    <name type="scientific">Vibrio tasmaniensis</name>
    <dbReference type="NCBI Taxonomy" id="212663"/>
    <lineage>
        <taxon>Bacteria</taxon>
        <taxon>Pseudomonadati</taxon>
        <taxon>Pseudomonadota</taxon>
        <taxon>Gammaproteobacteria</taxon>
        <taxon>Vibrionales</taxon>
        <taxon>Vibrionaceae</taxon>
        <taxon>Vibrio</taxon>
    </lineage>
</organism>
<feature type="compositionally biased region" description="Basic and acidic residues" evidence="1">
    <location>
        <begin position="1907"/>
        <end position="1925"/>
    </location>
</feature>
<dbReference type="SUPFAM" id="SSF55464">
    <property type="entry name" value="Origin of replication-binding domain, RBD-like"/>
    <property type="match status" value="1"/>
</dbReference>
<dbReference type="EMBL" id="KP795485">
    <property type="protein sequence ID" value="AKN36321.1"/>
    <property type="molecule type" value="Genomic_DNA"/>
</dbReference>
<evidence type="ECO:0000259" key="2">
    <source>
        <dbReference type="Pfam" id="PF08751"/>
    </source>
</evidence>
<dbReference type="Pfam" id="PF18340">
    <property type="entry name" value="TraI_2B"/>
    <property type="match status" value="1"/>
</dbReference>
<reference evidence="5" key="1">
    <citation type="journal article" date="2015" name="MBio">
        <title>Eco-Evolutionary Dynamics of Episomes among Ecologically Cohesive Bacterial Populations.</title>
        <authorList>
            <person name="Xue H."/>
            <person name="Cordero O.X."/>
            <person name="Camas F.M."/>
            <person name="Trimble W."/>
            <person name="Meyer F."/>
            <person name="Guglielmini J."/>
            <person name="Rocha E.P."/>
            <person name="Polz M.F."/>
        </authorList>
    </citation>
    <scope>NUCLEOTIDE SEQUENCE</scope>
    <source>
        <strain evidence="5">FF_112</strain>
    </source>
</reference>
<dbReference type="Gene3D" id="3.40.50.300">
    <property type="entry name" value="P-loop containing nucleotide triphosphate hydrolases"/>
    <property type="match status" value="1"/>
</dbReference>
<dbReference type="InterPro" id="IPR055570">
    <property type="entry name" value="DUF7146"/>
</dbReference>
<feature type="domain" description="TrwC relaxase" evidence="2">
    <location>
        <begin position="11"/>
        <end position="310"/>
    </location>
</feature>
<name>A0A0H3ZRT3_9VIBR</name>
<protein>
    <submittedName>
        <fullName evidence="5">IncF plasmid conjugative transfer DNA-nicking and unwinding protein TraI</fullName>
    </submittedName>
</protein>
<evidence type="ECO:0000256" key="1">
    <source>
        <dbReference type="SAM" id="MobiDB-lite"/>
    </source>
</evidence>
<feature type="region of interest" description="Disordered" evidence="1">
    <location>
        <begin position="1881"/>
        <end position="1925"/>
    </location>
</feature>
<dbReference type="NCBIfam" id="TIGR02760">
    <property type="entry name" value="TraI_TIGR"/>
    <property type="match status" value="1"/>
</dbReference>
<dbReference type="InterPro" id="IPR014129">
    <property type="entry name" value="Conjug_relaxase_TraI"/>
</dbReference>
<dbReference type="InterPro" id="IPR040668">
    <property type="entry name" value="TraI_2B"/>
</dbReference>
<dbReference type="Pfam" id="PF08751">
    <property type="entry name" value="TrwC"/>
    <property type="match status" value="1"/>
</dbReference>
<dbReference type="SUPFAM" id="SSF52540">
    <property type="entry name" value="P-loop containing nucleoside triphosphate hydrolases"/>
    <property type="match status" value="2"/>
</dbReference>